<dbReference type="Proteomes" id="UP000748025">
    <property type="component" value="Unassembled WGS sequence"/>
</dbReference>
<evidence type="ECO:0000256" key="1">
    <source>
        <dbReference type="SAM" id="MobiDB-lite"/>
    </source>
</evidence>
<evidence type="ECO:0000313" key="3">
    <source>
        <dbReference type="Proteomes" id="UP000748025"/>
    </source>
</evidence>
<proteinExistence type="predicted"/>
<dbReference type="AlphaFoldDB" id="A0A9P7NE32"/>
<gene>
    <name evidence="2" type="ORF">E4U43_006549</name>
</gene>
<accession>A0A9P7NE32</accession>
<feature type="region of interest" description="Disordered" evidence="1">
    <location>
        <begin position="1"/>
        <end position="55"/>
    </location>
</feature>
<reference evidence="2" key="1">
    <citation type="journal article" date="2020" name="bioRxiv">
        <title>Whole genome comparisons of ergot fungi reveals the divergence and evolution of species within the genus Claviceps are the result of varying mechanisms driving genome evolution and host range expansion.</title>
        <authorList>
            <person name="Wyka S.A."/>
            <person name="Mondo S.J."/>
            <person name="Liu M."/>
            <person name="Dettman J."/>
            <person name="Nalam V."/>
            <person name="Broders K.D."/>
        </authorList>
    </citation>
    <scope>NUCLEOTIDE SEQUENCE</scope>
    <source>
        <strain evidence="2">CCC 602</strain>
    </source>
</reference>
<evidence type="ECO:0000313" key="2">
    <source>
        <dbReference type="EMBL" id="KAG6014432.1"/>
    </source>
</evidence>
<dbReference type="EMBL" id="SRPW01000454">
    <property type="protein sequence ID" value="KAG6014432.1"/>
    <property type="molecule type" value="Genomic_DNA"/>
</dbReference>
<protein>
    <submittedName>
        <fullName evidence="2">Uncharacterized protein</fullName>
    </submittedName>
</protein>
<sequence>MPDRNPYLSLPQHLLPRARPVAPDPDSPGSPGSWQAKKRGSINRSHTPYPGGKLLWRTSKTESQSIHVPHTEMFRDLGWSCRAETRRDSTTAYLSSSCPADSRSGRPRFPIVVAGLSPSPLGPLGRPWSPRYQ</sequence>
<comment type="caution">
    <text evidence="2">The sequence shown here is derived from an EMBL/GenBank/DDBJ whole genome shotgun (WGS) entry which is preliminary data.</text>
</comment>
<name>A0A9P7NE32_9HYPO</name>
<organism evidence="2 3">
    <name type="scientific">Claviceps pusilla</name>
    <dbReference type="NCBI Taxonomy" id="123648"/>
    <lineage>
        <taxon>Eukaryota</taxon>
        <taxon>Fungi</taxon>
        <taxon>Dikarya</taxon>
        <taxon>Ascomycota</taxon>
        <taxon>Pezizomycotina</taxon>
        <taxon>Sordariomycetes</taxon>
        <taxon>Hypocreomycetidae</taxon>
        <taxon>Hypocreales</taxon>
        <taxon>Clavicipitaceae</taxon>
        <taxon>Claviceps</taxon>
    </lineage>
</organism>
<keyword evidence="3" id="KW-1185">Reference proteome</keyword>